<comment type="caution">
    <text evidence="1">The sequence shown here is derived from an EMBL/GenBank/DDBJ whole genome shotgun (WGS) entry which is preliminary data.</text>
</comment>
<gene>
    <name evidence="1" type="ORF">E4U57_007139</name>
</gene>
<reference evidence="1 2" key="1">
    <citation type="journal article" date="2020" name="bioRxiv">
        <title>Whole genome comparisons of ergot fungi reveals the divergence and evolution of species within the genus Claviceps are the result of varying mechanisms driving genome evolution and host range expansion.</title>
        <authorList>
            <person name="Wyka S.A."/>
            <person name="Mondo S.J."/>
            <person name="Liu M."/>
            <person name="Dettman J."/>
            <person name="Nalam V."/>
            <person name="Broders K.D."/>
        </authorList>
    </citation>
    <scope>NUCLEOTIDE SEQUENCE [LARGE SCALE GENOMIC DNA]</scope>
    <source>
        <strain evidence="1 2">LM583</strain>
    </source>
</reference>
<accession>A0ABQ7P4R0</accession>
<dbReference type="Proteomes" id="UP000742024">
    <property type="component" value="Unassembled WGS sequence"/>
</dbReference>
<evidence type="ECO:0000313" key="2">
    <source>
        <dbReference type="Proteomes" id="UP000742024"/>
    </source>
</evidence>
<protein>
    <submittedName>
        <fullName evidence="1">Uncharacterized protein</fullName>
    </submittedName>
</protein>
<sequence>MTMPDRKWAVCQNSKTFEGLVGDLRKGFNVDSATDLASHQSLIASDSMQSLTLESRPYVNMTPHQAVITAPPPQQHLPMPREHSGDNQAMFTDRRTSSRKRCFVCGNHGCWSTNHSYDEQKKAKEKWWKNKRLVGPPTDKRYDQFLQAYEGVPTPTELSDDDDGDDDVAHHAYQTVNSTAFTSFQPIESNLTYTNCFVATTLLDDAPASLHSAEVLLLHSLRDNAFSHALTGVDPCATSAPPAQTAPREKNIPNCFVSEERYSDEVFQVPRNLARHGCIRHFNRWRSSSKGAHEADDTFEG</sequence>
<keyword evidence="2" id="KW-1185">Reference proteome</keyword>
<name>A0ABQ7P4R0_9HYPO</name>
<evidence type="ECO:0000313" key="1">
    <source>
        <dbReference type="EMBL" id="KAG5951041.1"/>
    </source>
</evidence>
<proteinExistence type="predicted"/>
<dbReference type="EMBL" id="SRPR01000699">
    <property type="protein sequence ID" value="KAG5951041.1"/>
    <property type="molecule type" value="Genomic_DNA"/>
</dbReference>
<organism evidence="1 2">
    <name type="scientific">Claviceps arundinis</name>
    <dbReference type="NCBI Taxonomy" id="1623583"/>
    <lineage>
        <taxon>Eukaryota</taxon>
        <taxon>Fungi</taxon>
        <taxon>Dikarya</taxon>
        <taxon>Ascomycota</taxon>
        <taxon>Pezizomycotina</taxon>
        <taxon>Sordariomycetes</taxon>
        <taxon>Hypocreomycetidae</taxon>
        <taxon>Hypocreales</taxon>
        <taxon>Clavicipitaceae</taxon>
        <taxon>Claviceps</taxon>
    </lineage>
</organism>